<evidence type="ECO:0000313" key="3">
    <source>
        <dbReference type="Proteomes" id="UP001603857"/>
    </source>
</evidence>
<gene>
    <name evidence="2" type="ORF">Fmac_003276</name>
</gene>
<name>A0ABD1NMZ6_9FABA</name>
<proteinExistence type="predicted"/>
<feature type="region of interest" description="Disordered" evidence="1">
    <location>
        <begin position="1"/>
        <end position="62"/>
    </location>
</feature>
<evidence type="ECO:0000313" key="2">
    <source>
        <dbReference type="EMBL" id="KAL2349276.1"/>
    </source>
</evidence>
<dbReference type="Proteomes" id="UP001603857">
    <property type="component" value="Unassembled WGS sequence"/>
</dbReference>
<feature type="compositionally biased region" description="Pro residues" evidence="1">
    <location>
        <begin position="13"/>
        <end position="26"/>
    </location>
</feature>
<reference evidence="2 3" key="1">
    <citation type="submission" date="2024-08" db="EMBL/GenBank/DDBJ databases">
        <title>Insights into the chromosomal genome structure of Flemingia macrophylla.</title>
        <authorList>
            <person name="Ding Y."/>
            <person name="Zhao Y."/>
            <person name="Bi W."/>
            <person name="Wu M."/>
            <person name="Zhao G."/>
            <person name="Gong Y."/>
            <person name="Li W."/>
            <person name="Zhang P."/>
        </authorList>
    </citation>
    <scope>NUCLEOTIDE SEQUENCE [LARGE SCALE GENOMIC DNA]</scope>
    <source>
        <strain evidence="2">DYQJB</strain>
        <tissue evidence="2">Leaf</tissue>
    </source>
</reference>
<protein>
    <submittedName>
        <fullName evidence="2">Uncharacterized protein</fullName>
    </submittedName>
</protein>
<feature type="compositionally biased region" description="Polar residues" evidence="1">
    <location>
        <begin position="1"/>
        <end position="11"/>
    </location>
</feature>
<feature type="compositionally biased region" description="Basic and acidic residues" evidence="1">
    <location>
        <begin position="50"/>
        <end position="62"/>
    </location>
</feature>
<sequence>MPYASSRTTPEPWSLPAPLVPTPNPSPSMSLSEPVIVLKGLVKPVASEPQGRDSNDSEGERRKERLCLMRPAAPDYISLNGGSKYGIVEGLSDEELEFHAQIAMFGEKVEGRSKGVFEEVEEICIPCKRVKGLSEHIKLDQKQCQQAVGAMDGKKIQETLHVLLTKQRYHSGALCEVSTVSPPTQQLTATWATGFAV</sequence>
<organism evidence="2 3">
    <name type="scientific">Flemingia macrophylla</name>
    <dbReference type="NCBI Taxonomy" id="520843"/>
    <lineage>
        <taxon>Eukaryota</taxon>
        <taxon>Viridiplantae</taxon>
        <taxon>Streptophyta</taxon>
        <taxon>Embryophyta</taxon>
        <taxon>Tracheophyta</taxon>
        <taxon>Spermatophyta</taxon>
        <taxon>Magnoliopsida</taxon>
        <taxon>eudicotyledons</taxon>
        <taxon>Gunneridae</taxon>
        <taxon>Pentapetalae</taxon>
        <taxon>rosids</taxon>
        <taxon>fabids</taxon>
        <taxon>Fabales</taxon>
        <taxon>Fabaceae</taxon>
        <taxon>Papilionoideae</taxon>
        <taxon>50 kb inversion clade</taxon>
        <taxon>NPAAA clade</taxon>
        <taxon>indigoferoid/millettioid clade</taxon>
        <taxon>Phaseoleae</taxon>
        <taxon>Flemingia</taxon>
    </lineage>
</organism>
<dbReference type="EMBL" id="JBGMDY010000001">
    <property type="protein sequence ID" value="KAL2349276.1"/>
    <property type="molecule type" value="Genomic_DNA"/>
</dbReference>
<evidence type="ECO:0000256" key="1">
    <source>
        <dbReference type="SAM" id="MobiDB-lite"/>
    </source>
</evidence>
<keyword evidence="3" id="KW-1185">Reference proteome</keyword>
<accession>A0ABD1NMZ6</accession>
<dbReference type="AlphaFoldDB" id="A0ABD1NMZ6"/>
<comment type="caution">
    <text evidence="2">The sequence shown here is derived from an EMBL/GenBank/DDBJ whole genome shotgun (WGS) entry which is preliminary data.</text>
</comment>